<dbReference type="InterPro" id="IPR052535">
    <property type="entry name" value="Bacilysin_H2HPP_isomerase"/>
</dbReference>
<name>A0A1A5JU64_RHILI</name>
<dbReference type="InterPro" id="IPR013096">
    <property type="entry name" value="Cupin_2"/>
</dbReference>
<dbReference type="Proteomes" id="UP000093748">
    <property type="component" value="Unassembled WGS sequence"/>
</dbReference>
<protein>
    <submittedName>
        <fullName evidence="2">Cupin</fullName>
    </submittedName>
</protein>
<dbReference type="InterPro" id="IPR011051">
    <property type="entry name" value="RmlC_Cupin_sf"/>
</dbReference>
<evidence type="ECO:0000313" key="2">
    <source>
        <dbReference type="EMBL" id="OBP83103.1"/>
    </source>
</evidence>
<dbReference type="AlphaFoldDB" id="A0A1A5JU64"/>
<dbReference type="EMBL" id="LZTJ01000001">
    <property type="protein sequence ID" value="OBP83103.1"/>
    <property type="molecule type" value="Genomic_DNA"/>
</dbReference>
<dbReference type="GeneID" id="66681434"/>
<dbReference type="Gene3D" id="2.60.120.10">
    <property type="entry name" value="Jelly Rolls"/>
    <property type="match status" value="1"/>
</dbReference>
<dbReference type="InterPro" id="IPR014710">
    <property type="entry name" value="RmlC-like_jellyroll"/>
</dbReference>
<proteinExistence type="predicted"/>
<dbReference type="PANTHER" id="PTHR40112">
    <property type="entry name" value="H2HPP ISOMERASE"/>
    <property type="match status" value="1"/>
</dbReference>
<dbReference type="CDD" id="cd02238">
    <property type="entry name" value="cupin_KdgF"/>
    <property type="match status" value="1"/>
</dbReference>
<dbReference type="OrthoDB" id="9811153at2"/>
<sequence length="119" mass="12952">MTKPKIFAHAEEVAWTPTPDGNRWRVLLSTDELMLVEFGFDKGGVGALHSHPHVQASYVAEGRFEVTIDGQTEILEAGGSFIVPSGLVHGVKALEAGRLVDSFTPHRADFLALNQRDNA</sequence>
<accession>A0A1A5JU64</accession>
<gene>
    <name evidence="2" type="ORF">BAE39_06230</name>
</gene>
<feature type="domain" description="Cupin type-2" evidence="1">
    <location>
        <begin position="38"/>
        <end position="95"/>
    </location>
</feature>
<dbReference type="Pfam" id="PF07883">
    <property type="entry name" value="Cupin_2"/>
    <property type="match status" value="1"/>
</dbReference>
<reference evidence="3" key="1">
    <citation type="submission" date="2016-06" db="EMBL/GenBank/DDBJ databases">
        <title>NZP2037 Pacbio-Illumina hybrid assembly.</title>
        <authorList>
            <person name="Ramsay J.P."/>
        </authorList>
    </citation>
    <scope>NUCLEOTIDE SEQUENCE [LARGE SCALE GENOMIC DNA]</scope>
    <source>
        <strain evidence="3">R7ANS::ICEMlSym2042</strain>
    </source>
</reference>
<dbReference type="SUPFAM" id="SSF51182">
    <property type="entry name" value="RmlC-like cupins"/>
    <property type="match status" value="1"/>
</dbReference>
<organism evidence="2 3">
    <name type="scientific">Rhizobium loti</name>
    <name type="common">Mesorhizobium loti</name>
    <dbReference type="NCBI Taxonomy" id="381"/>
    <lineage>
        <taxon>Bacteria</taxon>
        <taxon>Pseudomonadati</taxon>
        <taxon>Pseudomonadota</taxon>
        <taxon>Alphaproteobacteria</taxon>
        <taxon>Hyphomicrobiales</taxon>
        <taxon>Phyllobacteriaceae</taxon>
        <taxon>Mesorhizobium</taxon>
    </lineage>
</organism>
<evidence type="ECO:0000259" key="1">
    <source>
        <dbReference type="Pfam" id="PF07883"/>
    </source>
</evidence>
<dbReference type="RefSeq" id="WP_032932127.1">
    <property type="nucleotide sequence ID" value="NZ_LZTH01000011.1"/>
</dbReference>
<evidence type="ECO:0000313" key="3">
    <source>
        <dbReference type="Proteomes" id="UP000093748"/>
    </source>
</evidence>
<dbReference type="PANTHER" id="PTHR40112:SF1">
    <property type="entry name" value="H2HPP ISOMERASE"/>
    <property type="match status" value="1"/>
</dbReference>
<comment type="caution">
    <text evidence="2">The sequence shown here is derived from an EMBL/GenBank/DDBJ whole genome shotgun (WGS) entry which is preliminary data.</text>
</comment>